<dbReference type="RefSeq" id="WP_003788757.1">
    <property type="nucleotide sequence ID" value="NZ_CP045141.1"/>
</dbReference>
<feature type="region of interest" description="Disordered" evidence="1">
    <location>
        <begin position="37"/>
        <end position="58"/>
    </location>
</feature>
<dbReference type="Proteomes" id="UP000248598">
    <property type="component" value="Chromosome 1"/>
</dbReference>
<keyword evidence="2" id="KW-1133">Transmembrane helix</keyword>
<name>A0AAX2J2C7_KINKI</name>
<dbReference type="AlphaFoldDB" id="A0AAX2J2C7"/>
<gene>
    <name evidence="3" type="ORF">NCTC10529_00660</name>
</gene>
<keyword evidence="2" id="KW-0472">Membrane</keyword>
<reference evidence="3 4" key="1">
    <citation type="submission" date="2018-06" db="EMBL/GenBank/DDBJ databases">
        <authorList>
            <consortium name="Pathogen Informatics"/>
            <person name="Doyle S."/>
        </authorList>
    </citation>
    <scope>NUCLEOTIDE SEQUENCE [LARGE SCALE GENOMIC DNA]</scope>
    <source>
        <strain evidence="3 4">NCTC10529</strain>
    </source>
</reference>
<organism evidence="3 4">
    <name type="scientific">Kingella kingae</name>
    <dbReference type="NCBI Taxonomy" id="504"/>
    <lineage>
        <taxon>Bacteria</taxon>
        <taxon>Pseudomonadati</taxon>
        <taxon>Pseudomonadota</taxon>
        <taxon>Betaproteobacteria</taxon>
        <taxon>Neisseriales</taxon>
        <taxon>Neisseriaceae</taxon>
        <taxon>Kingella</taxon>
    </lineage>
</organism>
<evidence type="ECO:0000256" key="2">
    <source>
        <dbReference type="SAM" id="Phobius"/>
    </source>
</evidence>
<dbReference type="GeneID" id="93261971"/>
<sequence length="58" mass="6571">MDLNWARVLFTVCVFISFMTVLLIVFNKRNKSNYDDAANSIVDDEDTPTAQSNRENGA</sequence>
<dbReference type="EMBL" id="LS483426">
    <property type="protein sequence ID" value="SQH24474.1"/>
    <property type="molecule type" value="Genomic_DNA"/>
</dbReference>
<feature type="compositionally biased region" description="Polar residues" evidence="1">
    <location>
        <begin position="48"/>
        <end position="58"/>
    </location>
</feature>
<accession>A0AAX2J2C7</accession>
<evidence type="ECO:0000313" key="3">
    <source>
        <dbReference type="EMBL" id="SQH24474.1"/>
    </source>
</evidence>
<feature type="transmembrane region" description="Helical" evidence="2">
    <location>
        <begin position="6"/>
        <end position="26"/>
    </location>
</feature>
<evidence type="ECO:0000313" key="4">
    <source>
        <dbReference type="Proteomes" id="UP000248598"/>
    </source>
</evidence>
<dbReference type="KEGG" id="kki:KKKWG1_0482"/>
<keyword evidence="2" id="KW-0812">Transmembrane</keyword>
<evidence type="ECO:0000256" key="1">
    <source>
        <dbReference type="SAM" id="MobiDB-lite"/>
    </source>
</evidence>
<protein>
    <submittedName>
        <fullName evidence="3">Cbb3-type cytochrome oxidase, subunit 3</fullName>
    </submittedName>
</protein>
<proteinExistence type="predicted"/>